<dbReference type="Proteomes" id="UP000022835">
    <property type="component" value="Unassembled WGS sequence"/>
</dbReference>
<dbReference type="OrthoDB" id="4808509at2"/>
<organism evidence="3 4">
    <name type="scientific">Mycolicibacterium aromaticivorans JS19b1 = JCM 16368</name>
    <dbReference type="NCBI Taxonomy" id="1440774"/>
    <lineage>
        <taxon>Bacteria</taxon>
        <taxon>Bacillati</taxon>
        <taxon>Actinomycetota</taxon>
        <taxon>Actinomycetes</taxon>
        <taxon>Mycobacteriales</taxon>
        <taxon>Mycobacteriaceae</taxon>
        <taxon>Mycolicibacterium</taxon>
    </lineage>
</organism>
<dbReference type="SMART" id="SM00858">
    <property type="entry name" value="SAF"/>
    <property type="match status" value="1"/>
</dbReference>
<evidence type="ECO:0000259" key="2">
    <source>
        <dbReference type="SMART" id="SM00858"/>
    </source>
</evidence>
<keyword evidence="1" id="KW-0812">Transmembrane</keyword>
<feature type="transmembrane region" description="Helical" evidence="1">
    <location>
        <begin position="26"/>
        <end position="44"/>
    </location>
</feature>
<keyword evidence="3" id="KW-0966">Cell projection</keyword>
<protein>
    <submittedName>
        <fullName evidence="3">Flagellar basal body P-ring biosynthesis protein FlgA</fullName>
    </submittedName>
</protein>
<dbReference type="CDD" id="cd11614">
    <property type="entry name" value="SAF_CpaB_FlgA_like"/>
    <property type="match status" value="1"/>
</dbReference>
<feature type="domain" description="SAF" evidence="2">
    <location>
        <begin position="53"/>
        <end position="115"/>
    </location>
</feature>
<keyword evidence="3" id="KW-0282">Flagellum</keyword>
<evidence type="ECO:0000313" key="3">
    <source>
        <dbReference type="EMBL" id="KDE98933.1"/>
    </source>
</evidence>
<sequence length="217" mass="22126">MGESLNPTLPNRIRHMLRPDFTRTVLARRVVAGALVVLAGIAALRPDPDRHRTDVVVATHDLSPGLALSADDVTVEKRSAATIPDGAKVTADDVIGATLAGPTRRGEVLTDVRVLGSRLTGLSAGPDARVVPLHLADAAVLDMIRPGDVVDVMGAADAGGDTKPTLAATNAVVVLVSPKQKAAGAGDDRVVLVALPAAGAHALAAATLVQTVTLTIH</sequence>
<proteinExistence type="predicted"/>
<reference evidence="3" key="1">
    <citation type="submission" date="2014-05" db="EMBL/GenBank/DDBJ databases">
        <title>Genome sequence of Mycobacterium aromaticivorans strain JS19b1T (= DSM 45407T).</title>
        <authorList>
            <person name="Kwak Y."/>
            <person name="Park G.-S."/>
            <person name="Li Q.X."/>
            <person name="Lee S.-E."/>
            <person name="Shin J.-H."/>
        </authorList>
    </citation>
    <scope>NUCLEOTIDE SEQUENCE [LARGE SCALE GENOMIC DNA]</scope>
    <source>
        <strain evidence="3">JS19b1</strain>
    </source>
</reference>
<name>A0A064CJM7_9MYCO</name>
<evidence type="ECO:0000256" key="1">
    <source>
        <dbReference type="SAM" id="Phobius"/>
    </source>
</evidence>
<keyword evidence="1" id="KW-0472">Membrane</keyword>
<dbReference type="STRING" id="1440774.Y900_008210"/>
<evidence type="ECO:0000313" key="4">
    <source>
        <dbReference type="Proteomes" id="UP000022835"/>
    </source>
</evidence>
<gene>
    <name evidence="3" type="ORF">Y900_008210</name>
</gene>
<dbReference type="InterPro" id="IPR013974">
    <property type="entry name" value="SAF"/>
</dbReference>
<dbReference type="AlphaFoldDB" id="A0A064CJM7"/>
<dbReference type="Pfam" id="PF08666">
    <property type="entry name" value="SAF"/>
    <property type="match status" value="1"/>
</dbReference>
<accession>A0A064CJM7</accession>
<dbReference type="RefSeq" id="WP_036341010.1">
    <property type="nucleotide sequence ID" value="NZ_JALN02000001.1"/>
</dbReference>
<keyword evidence="3" id="KW-0969">Cilium</keyword>
<dbReference type="Gene3D" id="3.90.1210.10">
    <property type="entry name" value="Antifreeze-like/N-acetylneuraminic acid synthase C-terminal domain"/>
    <property type="match status" value="1"/>
</dbReference>
<keyword evidence="4" id="KW-1185">Reference proteome</keyword>
<dbReference type="eggNOG" id="COG3745">
    <property type="taxonomic scope" value="Bacteria"/>
</dbReference>
<comment type="caution">
    <text evidence="3">The sequence shown here is derived from an EMBL/GenBank/DDBJ whole genome shotgun (WGS) entry which is preliminary data.</text>
</comment>
<keyword evidence="1" id="KW-1133">Transmembrane helix</keyword>
<dbReference type="EMBL" id="JALN02000001">
    <property type="protein sequence ID" value="KDE98933.1"/>
    <property type="molecule type" value="Genomic_DNA"/>
</dbReference>